<dbReference type="Pfam" id="PF12922">
    <property type="entry name" value="Cnd1_N"/>
    <property type="match status" value="1"/>
</dbReference>
<dbReference type="GO" id="GO:0000779">
    <property type="term" value="C:condensed chromosome, centromeric region"/>
    <property type="evidence" value="ECO:0007669"/>
    <property type="project" value="TreeGrafter"/>
</dbReference>
<organism evidence="2 3">
    <name type="scientific">Chionoecetes opilio</name>
    <name type="common">Atlantic snow crab</name>
    <name type="synonym">Cancer opilio</name>
    <dbReference type="NCBI Taxonomy" id="41210"/>
    <lineage>
        <taxon>Eukaryota</taxon>
        <taxon>Metazoa</taxon>
        <taxon>Ecdysozoa</taxon>
        <taxon>Arthropoda</taxon>
        <taxon>Crustacea</taxon>
        <taxon>Multicrustacea</taxon>
        <taxon>Malacostraca</taxon>
        <taxon>Eumalacostraca</taxon>
        <taxon>Eucarida</taxon>
        <taxon>Decapoda</taxon>
        <taxon>Pleocyemata</taxon>
        <taxon>Brachyura</taxon>
        <taxon>Eubrachyura</taxon>
        <taxon>Majoidea</taxon>
        <taxon>Majidae</taxon>
        <taxon>Chionoecetes</taxon>
    </lineage>
</organism>
<proteinExistence type="predicted"/>
<dbReference type="EMBL" id="JACEEZ010006967">
    <property type="protein sequence ID" value="KAG0724408.1"/>
    <property type="molecule type" value="Genomic_DNA"/>
</dbReference>
<evidence type="ECO:0000313" key="3">
    <source>
        <dbReference type="Proteomes" id="UP000770661"/>
    </source>
</evidence>
<comment type="caution">
    <text evidence="2">The sequence shown here is derived from an EMBL/GenBank/DDBJ whole genome shotgun (WGS) entry which is preliminary data.</text>
</comment>
<dbReference type="GO" id="GO:0000796">
    <property type="term" value="C:condensin complex"/>
    <property type="evidence" value="ECO:0007669"/>
    <property type="project" value="TreeGrafter"/>
</dbReference>
<dbReference type="PANTHER" id="PTHR14222">
    <property type="entry name" value="CONDENSIN"/>
    <property type="match status" value="1"/>
</dbReference>
<feature type="domain" description="Condensin complex subunit 1 N-terminal" evidence="1">
    <location>
        <begin position="22"/>
        <end position="147"/>
    </location>
</feature>
<dbReference type="InterPro" id="IPR024324">
    <property type="entry name" value="Condensin_cplx_su1_N"/>
</dbReference>
<evidence type="ECO:0000313" key="2">
    <source>
        <dbReference type="EMBL" id="KAG0724408.1"/>
    </source>
</evidence>
<evidence type="ECO:0000259" key="1">
    <source>
        <dbReference type="Pfam" id="PF12922"/>
    </source>
</evidence>
<dbReference type="PANTHER" id="PTHR14222:SF2">
    <property type="entry name" value="CONDENSIN COMPLEX SUBUNIT 1"/>
    <property type="match status" value="1"/>
</dbReference>
<dbReference type="OrthoDB" id="436262at2759"/>
<dbReference type="GO" id="GO:0010032">
    <property type="term" value="P:meiotic chromosome condensation"/>
    <property type="evidence" value="ECO:0007669"/>
    <property type="project" value="TreeGrafter"/>
</dbReference>
<keyword evidence="3" id="KW-1185">Reference proteome</keyword>
<dbReference type="InterPro" id="IPR026971">
    <property type="entry name" value="CND1/NCAPD3"/>
</dbReference>
<dbReference type="GO" id="GO:0042393">
    <property type="term" value="F:histone binding"/>
    <property type="evidence" value="ECO:0007669"/>
    <property type="project" value="TreeGrafter"/>
</dbReference>
<dbReference type="GO" id="GO:0007076">
    <property type="term" value="P:mitotic chromosome condensation"/>
    <property type="evidence" value="ECO:0007669"/>
    <property type="project" value="InterPro"/>
</dbReference>
<reference evidence="2" key="1">
    <citation type="submission" date="2020-07" db="EMBL/GenBank/DDBJ databases">
        <title>The High-quality genome of the commercially important snow crab, Chionoecetes opilio.</title>
        <authorList>
            <person name="Jeong J.-H."/>
            <person name="Ryu S."/>
        </authorList>
    </citation>
    <scope>NUCLEOTIDE SEQUENCE</scope>
    <source>
        <strain evidence="2">MADBK_172401_WGS</strain>
        <tissue evidence="2">Digestive gland</tissue>
    </source>
</reference>
<dbReference type="AlphaFoldDB" id="A0A8J4YD47"/>
<accession>A0A8J4YD47</accession>
<sequence length="162" mass="18334">MGELVSKLGRITNGDVTGPLKLKWLNIVKMTTFIACKLTEAMENKYNKTSADVVVTGRGKKKAVKDAGSSYSWPEDRNNMLLHLYSLVQHPLQRLWEPPVMEDDFVILIGDCCYKILECPSMALVKTKNTRASIFQILGTLIKKFNHECIRYVTDPTDCAQH</sequence>
<dbReference type="Proteomes" id="UP000770661">
    <property type="component" value="Unassembled WGS sequence"/>
</dbReference>
<gene>
    <name evidence="2" type="primary">ncapd2_1</name>
    <name evidence="2" type="ORF">GWK47_040628</name>
</gene>
<name>A0A8J4YD47_CHIOP</name>
<protein>
    <submittedName>
        <fullName evidence="2">Condensin complex subunit 1</fullName>
    </submittedName>
</protein>